<dbReference type="Proteomes" id="UP000030759">
    <property type="component" value="Unassembled WGS sequence"/>
</dbReference>
<proteinExistence type="predicted"/>
<reference evidence="2" key="1">
    <citation type="journal article" date="2013" name="Nat. Biotechnol.">
        <title>Chinese hamster genome sequenced from sorted chromosomes.</title>
        <authorList>
            <person name="Brinkrolf K."/>
            <person name="Rupp O."/>
            <person name="Laux H."/>
            <person name="Kollin F."/>
            <person name="Ernst W."/>
            <person name="Linke B."/>
            <person name="Kofler R."/>
            <person name="Romand S."/>
            <person name="Hesse F."/>
            <person name="Budach W.E."/>
            <person name="Galosy S."/>
            <person name="Muller D."/>
            <person name="Noll T."/>
            <person name="Wienberg J."/>
            <person name="Jostock T."/>
            <person name="Leonard M."/>
            <person name="Grillari J."/>
            <person name="Tauch A."/>
            <person name="Goesmann A."/>
            <person name="Helk B."/>
            <person name="Mott J.E."/>
            <person name="Puhler A."/>
            <person name="Borth N."/>
        </authorList>
    </citation>
    <scope>NUCLEOTIDE SEQUENCE [LARGE SCALE GENOMIC DNA]</scope>
    <source>
        <strain evidence="2">17A/GY</strain>
    </source>
</reference>
<gene>
    <name evidence="1" type="ORF">H671_3g10105</name>
</gene>
<sequence>MLWDHISPAFTMSTPEADRISLDSDICSPFLLNSFNDDFRLETSLIPWSVFPFAFTVSHAGDSVALENVWYDPVFVEE</sequence>
<name>A0A061IBX9_CRIGR</name>
<organism evidence="1 2">
    <name type="scientific">Cricetulus griseus</name>
    <name type="common">Chinese hamster</name>
    <name type="synonym">Cricetulus barabensis griseus</name>
    <dbReference type="NCBI Taxonomy" id="10029"/>
    <lineage>
        <taxon>Eukaryota</taxon>
        <taxon>Metazoa</taxon>
        <taxon>Chordata</taxon>
        <taxon>Craniata</taxon>
        <taxon>Vertebrata</taxon>
        <taxon>Euteleostomi</taxon>
        <taxon>Mammalia</taxon>
        <taxon>Eutheria</taxon>
        <taxon>Euarchontoglires</taxon>
        <taxon>Glires</taxon>
        <taxon>Rodentia</taxon>
        <taxon>Myomorpha</taxon>
        <taxon>Muroidea</taxon>
        <taxon>Cricetidae</taxon>
        <taxon>Cricetinae</taxon>
        <taxon>Cricetulus</taxon>
    </lineage>
</organism>
<accession>A0A061IBX9</accession>
<protein>
    <submittedName>
        <fullName evidence="1">Uncharacterized protein</fullName>
    </submittedName>
</protein>
<evidence type="ECO:0000313" key="2">
    <source>
        <dbReference type="Proteomes" id="UP000030759"/>
    </source>
</evidence>
<dbReference type="AlphaFoldDB" id="A0A061IBX9"/>
<evidence type="ECO:0000313" key="1">
    <source>
        <dbReference type="EMBL" id="ERE78769.1"/>
    </source>
</evidence>
<dbReference type="EMBL" id="KE673001">
    <property type="protein sequence ID" value="ERE78769.1"/>
    <property type="molecule type" value="Genomic_DNA"/>
</dbReference>